<keyword evidence="9" id="KW-1185">Reference proteome</keyword>
<dbReference type="GO" id="GO:0015165">
    <property type="term" value="F:pyrimidine nucleotide-sugar transmembrane transporter activity"/>
    <property type="evidence" value="ECO:0007669"/>
    <property type="project" value="InterPro"/>
</dbReference>
<keyword evidence="5 7" id="KW-1133">Transmembrane helix</keyword>
<evidence type="ECO:0000256" key="7">
    <source>
        <dbReference type="SAM" id="Phobius"/>
    </source>
</evidence>
<feature type="transmembrane region" description="Helical" evidence="7">
    <location>
        <begin position="203"/>
        <end position="223"/>
    </location>
</feature>
<dbReference type="GO" id="GO:0000139">
    <property type="term" value="C:Golgi membrane"/>
    <property type="evidence" value="ECO:0007669"/>
    <property type="project" value="InterPro"/>
</dbReference>
<evidence type="ECO:0000313" key="9">
    <source>
        <dbReference type="Proteomes" id="UP000230750"/>
    </source>
</evidence>
<dbReference type="InterPro" id="IPR037185">
    <property type="entry name" value="EmrE-like"/>
</dbReference>
<dbReference type="Gene3D" id="1.10.3730.20">
    <property type="match status" value="1"/>
</dbReference>
<evidence type="ECO:0000313" key="8">
    <source>
        <dbReference type="EMBL" id="PIK40471.1"/>
    </source>
</evidence>
<dbReference type="SUPFAM" id="SSF103481">
    <property type="entry name" value="Multidrug resistance efflux transporter EmrE"/>
    <property type="match status" value="1"/>
</dbReference>
<sequence length="243" mass="27194">GVSSGFKIYALLVLTLNATFYILLVRFTRARDGQQYLSTTTVLLTECSKLCISLCVLMKTHKGPVGMVKDVYKNVICDMQDTFKMAVPSVIYAIQNNLAFYALTYIDAATYQVTYQLKIITTAMFMVLMLGKQLSRTQWMAIVLLFFGVALVQLESIENKEDPSQQVKFDVRGLVAILLSCLCSGFAGVYFEKILKGSETSLWIRNIQLYVFGIASAGTGVILKDLPAIMSNGFFQGYDRYDF</sequence>
<name>A0A2G8JXG7_STIJA</name>
<evidence type="ECO:0000256" key="6">
    <source>
        <dbReference type="ARBA" id="ARBA00023136"/>
    </source>
</evidence>
<dbReference type="PANTHER" id="PTHR10231">
    <property type="entry name" value="NUCLEOTIDE-SUGAR TRANSMEMBRANE TRANSPORTER"/>
    <property type="match status" value="1"/>
</dbReference>
<keyword evidence="6 7" id="KW-0472">Membrane</keyword>
<dbReference type="PIRSF" id="PIRSF005799">
    <property type="entry name" value="UDP-gal_transpt"/>
    <property type="match status" value="1"/>
</dbReference>
<reference evidence="8 9" key="1">
    <citation type="journal article" date="2017" name="PLoS Biol.">
        <title>The sea cucumber genome provides insights into morphological evolution and visceral regeneration.</title>
        <authorList>
            <person name="Zhang X."/>
            <person name="Sun L."/>
            <person name="Yuan J."/>
            <person name="Sun Y."/>
            <person name="Gao Y."/>
            <person name="Zhang L."/>
            <person name="Li S."/>
            <person name="Dai H."/>
            <person name="Hamel J.F."/>
            <person name="Liu C."/>
            <person name="Yu Y."/>
            <person name="Liu S."/>
            <person name="Lin W."/>
            <person name="Guo K."/>
            <person name="Jin S."/>
            <person name="Xu P."/>
            <person name="Storey K.B."/>
            <person name="Huan P."/>
            <person name="Zhang T."/>
            <person name="Zhou Y."/>
            <person name="Zhang J."/>
            <person name="Lin C."/>
            <person name="Li X."/>
            <person name="Xing L."/>
            <person name="Huo D."/>
            <person name="Sun M."/>
            <person name="Wang L."/>
            <person name="Mercier A."/>
            <person name="Li F."/>
            <person name="Yang H."/>
            <person name="Xiang J."/>
        </authorList>
    </citation>
    <scope>NUCLEOTIDE SEQUENCE [LARGE SCALE GENOMIC DNA]</scope>
    <source>
        <strain evidence="8">Shaxun</strain>
        <tissue evidence="8">Muscle</tissue>
    </source>
</reference>
<comment type="subcellular location">
    <subcellularLocation>
        <location evidence="1">Membrane</location>
        <topology evidence="1">Multi-pass membrane protein</topology>
    </subcellularLocation>
</comment>
<dbReference type="InterPro" id="IPR007271">
    <property type="entry name" value="Nuc_sug_transpt"/>
</dbReference>
<evidence type="ECO:0000256" key="4">
    <source>
        <dbReference type="ARBA" id="ARBA00022692"/>
    </source>
</evidence>
<dbReference type="NCBIfam" id="TIGR00803">
    <property type="entry name" value="nst"/>
    <property type="match status" value="1"/>
</dbReference>
<dbReference type="STRING" id="307972.A0A2G8JXG7"/>
<evidence type="ECO:0000256" key="1">
    <source>
        <dbReference type="ARBA" id="ARBA00004141"/>
    </source>
</evidence>
<evidence type="ECO:0000256" key="3">
    <source>
        <dbReference type="ARBA" id="ARBA00022597"/>
    </source>
</evidence>
<dbReference type="Proteomes" id="UP000230750">
    <property type="component" value="Unassembled WGS sequence"/>
</dbReference>
<keyword evidence="4 7" id="KW-0812">Transmembrane</keyword>
<gene>
    <name evidence="8" type="ORF">BSL78_22683</name>
</gene>
<comment type="caution">
    <text evidence="8">The sequence shown here is derived from an EMBL/GenBank/DDBJ whole genome shotgun (WGS) entry which is preliminary data.</text>
</comment>
<proteinExistence type="inferred from homology"/>
<feature type="transmembrane region" description="Helical" evidence="7">
    <location>
        <begin position="169"/>
        <end position="191"/>
    </location>
</feature>
<feature type="non-terminal residue" evidence="8">
    <location>
        <position position="1"/>
    </location>
</feature>
<keyword evidence="3" id="KW-0813">Transport</keyword>
<evidence type="ECO:0000256" key="5">
    <source>
        <dbReference type="ARBA" id="ARBA00022989"/>
    </source>
</evidence>
<comment type="similarity">
    <text evidence="2">Belongs to the nucleotide-sugar transporter family. SLC35A subfamily.</text>
</comment>
<protein>
    <submittedName>
        <fullName evidence="8">Putative CMP-sialic acid transporter-like</fullName>
    </submittedName>
</protein>
<dbReference type="Pfam" id="PF04142">
    <property type="entry name" value="Nuc_sug_transp"/>
    <property type="match status" value="1"/>
</dbReference>
<evidence type="ECO:0000256" key="2">
    <source>
        <dbReference type="ARBA" id="ARBA00009976"/>
    </source>
</evidence>
<organism evidence="8 9">
    <name type="scientific">Stichopus japonicus</name>
    <name type="common">Sea cucumber</name>
    <dbReference type="NCBI Taxonomy" id="307972"/>
    <lineage>
        <taxon>Eukaryota</taxon>
        <taxon>Metazoa</taxon>
        <taxon>Echinodermata</taxon>
        <taxon>Eleutherozoa</taxon>
        <taxon>Echinozoa</taxon>
        <taxon>Holothuroidea</taxon>
        <taxon>Aspidochirotacea</taxon>
        <taxon>Aspidochirotida</taxon>
        <taxon>Stichopodidae</taxon>
        <taxon>Apostichopus</taxon>
    </lineage>
</organism>
<keyword evidence="3" id="KW-0762">Sugar transport</keyword>
<dbReference type="EMBL" id="MRZV01001119">
    <property type="protein sequence ID" value="PIK40471.1"/>
    <property type="molecule type" value="Genomic_DNA"/>
</dbReference>
<accession>A0A2G8JXG7</accession>
<dbReference type="AlphaFoldDB" id="A0A2G8JXG7"/>
<feature type="transmembrane region" description="Helical" evidence="7">
    <location>
        <begin position="137"/>
        <end position="157"/>
    </location>
</feature>
<feature type="transmembrane region" description="Helical" evidence="7">
    <location>
        <begin position="6"/>
        <end position="25"/>
    </location>
</feature>
<dbReference type="OrthoDB" id="408493at2759"/>